<evidence type="ECO:0000259" key="5">
    <source>
        <dbReference type="PROSITE" id="PS51332"/>
    </source>
</evidence>
<dbReference type="GO" id="GO:0003677">
    <property type="term" value="F:DNA binding"/>
    <property type="evidence" value="ECO:0007669"/>
    <property type="project" value="UniProtKB-KW"/>
</dbReference>
<dbReference type="SMART" id="SM00422">
    <property type="entry name" value="HTH_MERR"/>
    <property type="match status" value="1"/>
</dbReference>
<evidence type="ECO:0000256" key="1">
    <source>
        <dbReference type="ARBA" id="ARBA00023015"/>
    </source>
</evidence>
<dbReference type="RefSeq" id="WP_209812396.1">
    <property type="nucleotide sequence ID" value="NZ_JAGGKT010000020.1"/>
</dbReference>
<keyword evidence="7" id="KW-1185">Reference proteome</keyword>
<dbReference type="InterPro" id="IPR036594">
    <property type="entry name" value="Meth_synthase_dom"/>
</dbReference>
<comment type="caution">
    <text evidence="6">The sequence shown here is derived from an EMBL/GenBank/DDBJ whole genome shotgun (WGS) entry which is preliminary data.</text>
</comment>
<dbReference type="Gene3D" id="1.10.1660.10">
    <property type="match status" value="1"/>
</dbReference>
<dbReference type="InterPro" id="IPR003759">
    <property type="entry name" value="Cbl-bd_cap"/>
</dbReference>
<evidence type="ECO:0000256" key="2">
    <source>
        <dbReference type="ARBA" id="ARBA00023125"/>
    </source>
</evidence>
<evidence type="ECO:0000259" key="4">
    <source>
        <dbReference type="PROSITE" id="PS50937"/>
    </source>
</evidence>
<organism evidence="6 7">
    <name type="scientific">Ammoniphilus resinae</name>
    <dbReference type="NCBI Taxonomy" id="861532"/>
    <lineage>
        <taxon>Bacteria</taxon>
        <taxon>Bacillati</taxon>
        <taxon>Bacillota</taxon>
        <taxon>Bacilli</taxon>
        <taxon>Bacillales</taxon>
        <taxon>Paenibacillaceae</taxon>
        <taxon>Aneurinibacillus group</taxon>
        <taxon>Ammoniphilus</taxon>
    </lineage>
</organism>
<dbReference type="InterPro" id="IPR000551">
    <property type="entry name" value="MerR-type_HTH_dom"/>
</dbReference>
<accession>A0ABS4GVV0</accession>
<dbReference type="CDD" id="cd02065">
    <property type="entry name" value="B12-binding_like"/>
    <property type="match status" value="1"/>
</dbReference>
<dbReference type="Gene3D" id="1.10.1240.10">
    <property type="entry name" value="Methionine synthase domain"/>
    <property type="match status" value="1"/>
</dbReference>
<dbReference type="InterPro" id="IPR009061">
    <property type="entry name" value="DNA-bd_dom_put_sf"/>
</dbReference>
<dbReference type="PROSITE" id="PS50937">
    <property type="entry name" value="HTH_MERR_2"/>
    <property type="match status" value="1"/>
</dbReference>
<evidence type="ECO:0000313" key="7">
    <source>
        <dbReference type="Proteomes" id="UP001519343"/>
    </source>
</evidence>
<dbReference type="PANTHER" id="PTHR30204:SF67">
    <property type="entry name" value="HTH-TYPE TRANSCRIPTIONAL REGULATOR MLRA-RELATED"/>
    <property type="match status" value="1"/>
</dbReference>
<proteinExistence type="predicted"/>
<sequence>MYSIKKVSELLDIPPVTIRAWENRYHVVNPMRTEGGHRLYCKKDLEILKWLKEQTTKNHMKIGEAVQLLNQSTNKSIESAPIEKPFGDIKAALYQALIEINTQEANNIIELAFSLYEYEDVFHHILAEILYQIGDEWENGKVTVAQEHYVSQFVINRFTQFLRILPVNKLLPKILAFCPEGEDHHIGLMLFSLFLRKKGNEVIYLGPDTPFDGLLDLIENKNLSIIAISITNPAPLVRVEKWMRACIERNPHLKFVIGGKGVLGSRRRDTQSVSYFTESDWESLYMSKLH</sequence>
<keyword evidence="1" id="KW-0805">Transcription regulation</keyword>
<dbReference type="SUPFAM" id="SSF52242">
    <property type="entry name" value="Cobalamin (vitamin B12)-binding domain"/>
    <property type="match status" value="1"/>
</dbReference>
<dbReference type="Proteomes" id="UP001519343">
    <property type="component" value="Unassembled WGS sequence"/>
</dbReference>
<dbReference type="InterPro" id="IPR036724">
    <property type="entry name" value="Cobalamin-bd_sf"/>
</dbReference>
<dbReference type="Pfam" id="PF02310">
    <property type="entry name" value="B12-binding"/>
    <property type="match status" value="1"/>
</dbReference>
<dbReference type="SUPFAM" id="SSF46955">
    <property type="entry name" value="Putative DNA-binding domain"/>
    <property type="match status" value="1"/>
</dbReference>
<protein>
    <submittedName>
        <fullName evidence="6">DNA-binding transcriptional MerR regulator/methylmalonyl-CoA mutase cobalamin-binding subunit</fullName>
    </submittedName>
</protein>
<dbReference type="EMBL" id="JAGGKT010000020">
    <property type="protein sequence ID" value="MBP1934403.1"/>
    <property type="molecule type" value="Genomic_DNA"/>
</dbReference>
<feature type="domain" description="B12-binding" evidence="5">
    <location>
        <begin position="171"/>
        <end position="290"/>
    </location>
</feature>
<keyword evidence="2 6" id="KW-0238">DNA-binding</keyword>
<keyword evidence="3" id="KW-0804">Transcription</keyword>
<feature type="domain" description="HTH merR-type" evidence="4">
    <location>
        <begin position="1"/>
        <end position="49"/>
    </location>
</feature>
<dbReference type="PANTHER" id="PTHR30204">
    <property type="entry name" value="REDOX-CYCLING DRUG-SENSING TRANSCRIPTIONAL ACTIVATOR SOXR"/>
    <property type="match status" value="1"/>
</dbReference>
<dbReference type="Pfam" id="PF02607">
    <property type="entry name" value="B12-binding_2"/>
    <property type="match status" value="1"/>
</dbReference>
<dbReference type="PROSITE" id="PS51332">
    <property type="entry name" value="B12_BINDING"/>
    <property type="match status" value="1"/>
</dbReference>
<dbReference type="InterPro" id="IPR047057">
    <property type="entry name" value="MerR_fam"/>
</dbReference>
<dbReference type="Gene3D" id="3.40.50.280">
    <property type="entry name" value="Cobalamin-binding domain"/>
    <property type="match status" value="1"/>
</dbReference>
<gene>
    <name evidence="6" type="ORF">J2Z37_004423</name>
</gene>
<evidence type="ECO:0000313" key="6">
    <source>
        <dbReference type="EMBL" id="MBP1934403.1"/>
    </source>
</evidence>
<name>A0ABS4GVV0_9BACL</name>
<evidence type="ECO:0000256" key="3">
    <source>
        <dbReference type="ARBA" id="ARBA00023163"/>
    </source>
</evidence>
<reference evidence="6 7" key="1">
    <citation type="submission" date="2021-03" db="EMBL/GenBank/DDBJ databases">
        <title>Genomic Encyclopedia of Type Strains, Phase IV (KMG-IV): sequencing the most valuable type-strain genomes for metagenomic binning, comparative biology and taxonomic classification.</title>
        <authorList>
            <person name="Goeker M."/>
        </authorList>
    </citation>
    <scope>NUCLEOTIDE SEQUENCE [LARGE SCALE GENOMIC DNA]</scope>
    <source>
        <strain evidence="6 7">DSM 24738</strain>
    </source>
</reference>
<dbReference type="InterPro" id="IPR006158">
    <property type="entry name" value="Cobalamin-bd"/>
</dbReference>
<dbReference type="Pfam" id="PF13411">
    <property type="entry name" value="MerR_1"/>
    <property type="match status" value="1"/>
</dbReference>
<dbReference type="CDD" id="cd01104">
    <property type="entry name" value="HTH_MlrA-CarA"/>
    <property type="match status" value="1"/>
</dbReference>